<accession>L9KKU2</accession>
<evidence type="ECO:0000256" key="1">
    <source>
        <dbReference type="ARBA" id="ARBA00022723"/>
    </source>
</evidence>
<dbReference type="GO" id="GO:0006886">
    <property type="term" value="P:intracellular protein transport"/>
    <property type="evidence" value="ECO:0007669"/>
    <property type="project" value="InterPro"/>
</dbReference>
<reference evidence="7" key="2">
    <citation type="journal article" date="2013" name="Nat. Commun.">
        <title>Genome of the Chinese tree shrew.</title>
        <authorList>
            <person name="Fan Y."/>
            <person name="Huang Z.Y."/>
            <person name="Cao C.C."/>
            <person name="Chen C.S."/>
            <person name="Chen Y.X."/>
            <person name="Fan D.D."/>
            <person name="He J."/>
            <person name="Hou H.L."/>
            <person name="Hu L."/>
            <person name="Hu X.T."/>
            <person name="Jiang X.T."/>
            <person name="Lai R."/>
            <person name="Lang Y.S."/>
            <person name="Liang B."/>
            <person name="Liao S.G."/>
            <person name="Mu D."/>
            <person name="Ma Y.Y."/>
            <person name="Niu Y.Y."/>
            <person name="Sun X.Q."/>
            <person name="Xia J.Q."/>
            <person name="Xiao J."/>
            <person name="Xiong Z.Q."/>
            <person name="Xu L."/>
            <person name="Yang L."/>
            <person name="Zhang Y."/>
            <person name="Zhao W."/>
            <person name="Zhao X.D."/>
            <person name="Zheng Y.T."/>
            <person name="Zhou J.M."/>
            <person name="Zhu Y.B."/>
            <person name="Zhang G.J."/>
            <person name="Wang J."/>
            <person name="Yao Y.G."/>
        </authorList>
    </citation>
    <scope>NUCLEOTIDE SEQUENCE [LARGE SCALE GENOMIC DNA]</scope>
</reference>
<dbReference type="InterPro" id="IPR041282">
    <property type="entry name" value="FYVE_2"/>
</dbReference>
<dbReference type="GO" id="GO:0031267">
    <property type="term" value="F:small GTPase binding"/>
    <property type="evidence" value="ECO:0007669"/>
    <property type="project" value="InterPro"/>
</dbReference>
<keyword evidence="3" id="KW-0862">Zinc</keyword>
<feature type="compositionally biased region" description="Acidic residues" evidence="4">
    <location>
        <begin position="354"/>
        <end position="363"/>
    </location>
</feature>
<evidence type="ECO:0000313" key="6">
    <source>
        <dbReference type="EMBL" id="ELW63560.1"/>
    </source>
</evidence>
<dbReference type="InterPro" id="IPR051745">
    <property type="entry name" value="Intracell_Transport_Effector"/>
</dbReference>
<feature type="compositionally biased region" description="Acidic residues" evidence="4">
    <location>
        <begin position="492"/>
        <end position="504"/>
    </location>
</feature>
<evidence type="ECO:0000256" key="3">
    <source>
        <dbReference type="ARBA" id="ARBA00022833"/>
    </source>
</evidence>
<organism evidence="6 7">
    <name type="scientific">Tupaia chinensis</name>
    <name type="common">Chinese tree shrew</name>
    <name type="synonym">Tupaia belangeri chinensis</name>
    <dbReference type="NCBI Taxonomy" id="246437"/>
    <lineage>
        <taxon>Eukaryota</taxon>
        <taxon>Metazoa</taxon>
        <taxon>Chordata</taxon>
        <taxon>Craniata</taxon>
        <taxon>Vertebrata</taxon>
        <taxon>Euteleostomi</taxon>
        <taxon>Mammalia</taxon>
        <taxon>Eutheria</taxon>
        <taxon>Euarchontoglires</taxon>
        <taxon>Scandentia</taxon>
        <taxon>Tupaiidae</taxon>
        <taxon>Tupaia</taxon>
    </lineage>
</organism>
<dbReference type="PANTHER" id="PTHR14555:SF1">
    <property type="entry name" value="MELANOPHILIN"/>
    <property type="match status" value="1"/>
</dbReference>
<dbReference type="SUPFAM" id="SSF57903">
    <property type="entry name" value="FYVE/PHD zinc finger"/>
    <property type="match status" value="1"/>
</dbReference>
<feature type="compositionally biased region" description="Basic and acidic residues" evidence="4">
    <location>
        <begin position="364"/>
        <end position="380"/>
    </location>
</feature>
<dbReference type="GO" id="GO:0017022">
    <property type="term" value="F:myosin binding"/>
    <property type="evidence" value="ECO:0007669"/>
    <property type="project" value="TreeGrafter"/>
</dbReference>
<dbReference type="EMBL" id="KB320773">
    <property type="protein sequence ID" value="ELW63560.1"/>
    <property type="molecule type" value="Genomic_DNA"/>
</dbReference>
<sequence length="722" mass="78362">MGKKLDLSKLTDEEAKHVWEVVQRDFDLRRKEEERLEPLTFVYLLGRSGLLRAWREGSIGQIRRERSADHGRHSSLASASPQALLCELPPSPPRPRSCSGAVLEPTLAKVRGLKGKMQKESSKRELLSETAHLNETHCAHCLRPFRLLVNSRRQCLDCSLFACKSCSRLHPEEQGWLCDPCHLARVVKIGSLEWYHQHVRARFKRFGSAKVIRSLSGRLQKAGSPHGRQGSPDCGKCPELEWFGFNVLPVMESSPEISAPDRREDRMCFRVTRSIGPGNTGVTGCRGLTDPSCPLLALVQAVPCSRCACLVLAKKKRLLPIHASDLDADSDPTPPNGPAQSPAADGLQSIVDEPCSEDEDEDEVGARAEGHHPGPGERPDSLLPPGRGTRAEPCPPGDPLRMTLGTPATPGIAVTMDEQPPSHYLADVDTSEEESPWAPRAASQHARRRGRTASGSQGSVAGAHAEADDEEETLKRKLQELTSNVSDQGSSLEDEEGKDEEAEADSGYSVGALPRTGPKVCTVAGQMHTQERSPQSPGDPAQPRRTTDEELSELEDRGAATASEVQQTESEVSDIESRIAALRAAGLTVKPSGKPRRRSHLPVFLPRVVGKSGKSPEEDPTAEVQGMAVPSLPRRKLNSSPKSHGREDESFHRKSVYRGSLTQRNPNGRKGAASQVFAQVPGNGGGGGVCIRYNIVRAGTPGRHMGRERGLWTLQPSPTGDG</sequence>
<dbReference type="GO" id="GO:0003779">
    <property type="term" value="F:actin binding"/>
    <property type="evidence" value="ECO:0007669"/>
    <property type="project" value="TreeGrafter"/>
</dbReference>
<dbReference type="PANTHER" id="PTHR14555">
    <property type="entry name" value="MYELIN-ASSOCIATED OLIGODENDROCYTIC BASIC PROTEIN MOBP -RELATED"/>
    <property type="match status" value="1"/>
</dbReference>
<feature type="region of interest" description="Disordered" evidence="4">
    <location>
        <begin position="325"/>
        <end position="672"/>
    </location>
</feature>
<proteinExistence type="predicted"/>
<dbReference type="GO" id="GO:0030864">
    <property type="term" value="C:cortical actin cytoskeleton"/>
    <property type="evidence" value="ECO:0007669"/>
    <property type="project" value="TreeGrafter"/>
</dbReference>
<keyword evidence="7" id="KW-1185">Reference proteome</keyword>
<feature type="region of interest" description="Disordered" evidence="4">
    <location>
        <begin position="700"/>
        <end position="722"/>
    </location>
</feature>
<dbReference type="eggNOG" id="ENOG502RJPZ">
    <property type="taxonomic scope" value="Eukaryota"/>
</dbReference>
<evidence type="ECO:0000313" key="7">
    <source>
        <dbReference type="Proteomes" id="UP000011518"/>
    </source>
</evidence>
<protein>
    <submittedName>
        <fullName evidence="6">Melanophilin</fullName>
    </submittedName>
</protein>
<keyword evidence="2" id="KW-0863">Zinc-finger</keyword>
<dbReference type="Gene3D" id="3.30.40.10">
    <property type="entry name" value="Zinc/RING finger domain, C3HC4 (zinc finger)"/>
    <property type="match status" value="1"/>
</dbReference>
<dbReference type="FunCoup" id="L9KKU2">
    <property type="interactions" value="13"/>
</dbReference>
<dbReference type="Pfam" id="PF04698">
    <property type="entry name" value="Rab_eff_C"/>
    <property type="match status" value="1"/>
</dbReference>
<name>L9KKU2_TUPCH</name>
<dbReference type="InterPro" id="IPR010911">
    <property type="entry name" value="Rab_BD"/>
</dbReference>
<dbReference type="Pfam" id="PF02318">
    <property type="entry name" value="FYVE_2"/>
    <property type="match status" value="2"/>
</dbReference>
<keyword evidence="1" id="KW-0479">Metal-binding</keyword>
<dbReference type="GO" id="GO:0008270">
    <property type="term" value="F:zinc ion binding"/>
    <property type="evidence" value="ECO:0007669"/>
    <property type="project" value="UniProtKB-KW"/>
</dbReference>
<dbReference type="Proteomes" id="UP000011518">
    <property type="component" value="Unassembled WGS sequence"/>
</dbReference>
<evidence type="ECO:0000256" key="2">
    <source>
        <dbReference type="ARBA" id="ARBA00022771"/>
    </source>
</evidence>
<gene>
    <name evidence="6" type="ORF">TREES_T100020649</name>
</gene>
<dbReference type="InterPro" id="IPR013083">
    <property type="entry name" value="Znf_RING/FYVE/PHD"/>
</dbReference>
<dbReference type="InParanoid" id="L9KKU2"/>
<dbReference type="PROSITE" id="PS50916">
    <property type="entry name" value="RABBD"/>
    <property type="match status" value="1"/>
</dbReference>
<dbReference type="CDD" id="cd15752">
    <property type="entry name" value="FYVE_SlaC2-a"/>
    <property type="match status" value="1"/>
</dbReference>
<dbReference type="InterPro" id="IPR037442">
    <property type="entry name" value="Melanophilin_FYVE-rel_dom"/>
</dbReference>
<dbReference type="InterPro" id="IPR006788">
    <property type="entry name" value="Myrip/Melanophilin"/>
</dbReference>
<feature type="domain" description="RabBD" evidence="5">
    <location>
        <begin position="4"/>
        <end position="198"/>
    </location>
</feature>
<dbReference type="AlphaFoldDB" id="L9KKU2"/>
<dbReference type="InterPro" id="IPR011011">
    <property type="entry name" value="Znf_FYVE_PHD"/>
</dbReference>
<reference evidence="7" key="1">
    <citation type="submission" date="2012-07" db="EMBL/GenBank/DDBJ databases">
        <title>Genome of the Chinese tree shrew, a rising model animal genetically related to primates.</title>
        <authorList>
            <person name="Zhang G."/>
            <person name="Fan Y."/>
            <person name="Yao Y."/>
            <person name="Huang Z."/>
        </authorList>
    </citation>
    <scope>NUCLEOTIDE SEQUENCE [LARGE SCALE GENOMIC DNA]</scope>
</reference>
<evidence type="ECO:0000256" key="4">
    <source>
        <dbReference type="SAM" id="MobiDB-lite"/>
    </source>
</evidence>
<evidence type="ECO:0000259" key="5">
    <source>
        <dbReference type="PROSITE" id="PS50916"/>
    </source>
</evidence>